<evidence type="ECO:0000313" key="1">
    <source>
        <dbReference type="EMBL" id="CAB4557058.1"/>
    </source>
</evidence>
<proteinExistence type="predicted"/>
<sequence length="176" mass="20285">MHALQCVGGIARNQLSGVDITGERQHRNTRVTNNCVARSFTLTNNNIEYTCRKNSFGEFCQTKRSKGREFRWLQDERVAYRKCGTHFPDRHIERIVPGRNAGNHPKRIASQHRGVVVHVFTGGLRVHRSCCAGKESKVVDREVEFEVDDRHRLTDVLTFDRLQLIEVLFKAVGQRE</sequence>
<reference evidence="1" key="1">
    <citation type="submission" date="2020-05" db="EMBL/GenBank/DDBJ databases">
        <authorList>
            <person name="Chiriac C."/>
            <person name="Salcher M."/>
            <person name="Ghai R."/>
            <person name="Kavagutti S V."/>
        </authorList>
    </citation>
    <scope>NUCLEOTIDE SEQUENCE</scope>
</reference>
<dbReference type="EMBL" id="CAEZSU010000138">
    <property type="protein sequence ID" value="CAB4557058.1"/>
    <property type="molecule type" value="Genomic_DNA"/>
</dbReference>
<accession>A0A6J6D5T2</accession>
<protein>
    <submittedName>
        <fullName evidence="1">Unannotated protein</fullName>
    </submittedName>
</protein>
<dbReference type="AlphaFoldDB" id="A0A6J6D5T2"/>
<name>A0A6J6D5T2_9ZZZZ</name>
<organism evidence="1">
    <name type="scientific">freshwater metagenome</name>
    <dbReference type="NCBI Taxonomy" id="449393"/>
    <lineage>
        <taxon>unclassified sequences</taxon>
        <taxon>metagenomes</taxon>
        <taxon>ecological metagenomes</taxon>
    </lineage>
</organism>
<gene>
    <name evidence="1" type="ORF">UFOPK1495_01248</name>
</gene>